<sequence>MDVRTRHVPHRGHAAARGEADAPLQPVEAGLQGTLVPVRRRQQHARADQLKLQPRRGGAPHLGQSGVDEVGGPAQLGGAEGAGLGLHALQHVDGGVDEPLLRRVRHGGQDHQVPQPLQQVGDEPPGVVAALDDTVHDLEGGGAVTRREGLHDGVQQRTVGVPEQRGGHGIRHTLLPRSGEQLVHDGHRVTHGPPTRAHDERQDAVLDGDVLAPAHISQVVPQGPRRDQPERVVMGTRPDRPDDLLGLGRGEDELQMLGRLLDDLQQGVEAGRRDHVGLVDDVDLVAAAGRPEEGLFPQLTRVVHTTVRRRVDLDDVDGTGPVASEVTAGLALPARGGRGALLAVQTPRENPRTGRLAAAARPAEQVRVIDPVVPQRLLQRVGDMLLPDDLGERLRAIAAVQRERRHAYEVIGAHRQRAPPEDPAPALPRCTGPRSAPPPPHPGTQAPPTHPPEPTYPCCLPALGEFSQIAPREGLRTGYLMSAGGNEFASTPLGHVMFPAEDSPRGLGRTLGKRVGGNPSRVRISYPPQPPEQAKRSSGPQLAVRNFVVLWSQFWSHSFPTFGTFHSRGGPLPR</sequence>
<evidence type="ECO:0000313" key="3">
    <source>
        <dbReference type="Proteomes" id="UP000011205"/>
    </source>
</evidence>
<feature type="region of interest" description="Disordered" evidence="1">
    <location>
        <begin position="411"/>
        <end position="456"/>
    </location>
</feature>
<reference evidence="2 3" key="1">
    <citation type="journal article" date="2013" name="Genome Announc.">
        <title>Draft Genome Sequence of Streptomyces viridochromogenes Strain Tu57, Producer of Avilamycin.</title>
        <authorList>
            <person name="Gruning B.A."/>
            <person name="Erxleben A."/>
            <person name="Hahnlein A."/>
            <person name="Gunther S."/>
        </authorList>
    </citation>
    <scope>NUCLEOTIDE SEQUENCE [LARGE SCALE GENOMIC DNA]</scope>
    <source>
        <strain evidence="2 3">Tue57</strain>
    </source>
</reference>
<accession>L8PE85</accession>
<gene>
    <name evidence="2" type="ORF">STVIR_4593</name>
</gene>
<feature type="region of interest" description="Disordered" evidence="1">
    <location>
        <begin position="501"/>
        <end position="539"/>
    </location>
</feature>
<comment type="caution">
    <text evidence="2">The sequence shown here is derived from an EMBL/GenBank/DDBJ whole genome shotgun (WGS) entry which is preliminary data.</text>
</comment>
<organism evidence="2 3">
    <name type="scientific">Streptomyces viridochromogenes Tue57</name>
    <dbReference type="NCBI Taxonomy" id="1160705"/>
    <lineage>
        <taxon>Bacteria</taxon>
        <taxon>Bacillati</taxon>
        <taxon>Actinomycetota</taxon>
        <taxon>Actinomycetes</taxon>
        <taxon>Kitasatosporales</taxon>
        <taxon>Streptomycetaceae</taxon>
        <taxon>Streptomyces</taxon>
    </lineage>
</organism>
<feature type="region of interest" description="Disordered" evidence="1">
    <location>
        <begin position="1"/>
        <end position="22"/>
    </location>
</feature>
<name>L8PE85_STRVR</name>
<feature type="region of interest" description="Disordered" evidence="1">
    <location>
        <begin position="41"/>
        <end position="67"/>
    </location>
</feature>
<dbReference type="EMBL" id="AMLP01000134">
    <property type="protein sequence ID" value="ELS54534.1"/>
    <property type="molecule type" value="Genomic_DNA"/>
</dbReference>
<dbReference type="AlphaFoldDB" id="L8PE85"/>
<proteinExistence type="predicted"/>
<protein>
    <submittedName>
        <fullName evidence="2">Putative DNA polymerase III, subunits gamma and tau</fullName>
    </submittedName>
</protein>
<evidence type="ECO:0000313" key="2">
    <source>
        <dbReference type="EMBL" id="ELS54534.1"/>
    </source>
</evidence>
<dbReference type="Proteomes" id="UP000011205">
    <property type="component" value="Unassembled WGS sequence"/>
</dbReference>
<feature type="compositionally biased region" description="Basic residues" evidence="1">
    <location>
        <begin position="1"/>
        <end position="14"/>
    </location>
</feature>
<evidence type="ECO:0000256" key="1">
    <source>
        <dbReference type="SAM" id="MobiDB-lite"/>
    </source>
</evidence>
<feature type="region of interest" description="Disordered" evidence="1">
    <location>
        <begin position="221"/>
        <end position="243"/>
    </location>
</feature>